<dbReference type="Gene3D" id="3.40.390.10">
    <property type="entry name" value="Collagenase (Catalytic Domain)"/>
    <property type="match status" value="1"/>
</dbReference>
<dbReference type="AlphaFoldDB" id="B0T558"/>
<sequence length="727" mass="75869">MRLHDEHRDQDLHRETDFPTFQGPTNTVSLAVPVAPVDASVDGQGGEIRGKPVFTIEQATEQLNRGGAGWTPGVVDHAVPRDGDVSVLNFGFHTAQSMFAEPYVYEEGGELYGRTEYFGFAEFTEPQKAAAREAMASWDDLIAPTLVESAPEVADITFANYTNRPGTQAYAYLPYDYTPDNADLIAGDVWVSANQPSNFQLDEGLYGIHTLTHESGHALGLEHPGDYNAAPGVTITYADNAEYYQDSRAYSIMSYFAASETGARHFDFNISTTVYASTPLVHDIAAIQAIYGADMTTRTGDTTYGFNSNAGRDSYDFTKTPAPVMAIWDAGGNDTLDASGYHTDQIIDLTPGSLSSIGGVTYDTAPSFEQVNANRAAAGYAPVALATYTSNMALLASNPVVGRLTDNVAIAYGATIENGIGGSGSDRLIGNAVGNTLTGNAGNDTLDGKAGADILYGGDGNDVLDGGAGFDRMIGGAGDDRYIIDTLHDAIREMPNEGVDTVWSSVNYTLVPHVENLRLTGEAMIGTGNGLANVIDGNDISNKLSGEAGNDTLSGFGGVDYLEGGAGNDSLFGGDGTDFLLGGAGADRLNGGAGFDILIGGAGNDVYAFDVSAFPDSDGLSIDFVSDFERGDLFDFSALDANATLEGDQAFSLVSQWAANGVGQVMVSTYSNVVKAVGALGGVDLGALGWGLGGGVSIVWGDLDGDGQSDFAVLVASNALSTGGWLL</sequence>
<dbReference type="InterPro" id="IPR018511">
    <property type="entry name" value="Hemolysin-typ_Ca-bd_CS"/>
</dbReference>
<dbReference type="PROSITE" id="PS00330">
    <property type="entry name" value="HEMOLYSIN_CALCIUM"/>
    <property type="match status" value="5"/>
</dbReference>
<feature type="compositionally biased region" description="Basic and acidic residues" evidence="6">
    <location>
        <begin position="1"/>
        <end position="17"/>
    </location>
</feature>
<dbReference type="GO" id="GO:0008270">
    <property type="term" value="F:zinc ion binding"/>
    <property type="evidence" value="ECO:0007669"/>
    <property type="project" value="InterPro"/>
</dbReference>
<gene>
    <name evidence="8" type="ordered locus">Caul_4884</name>
</gene>
<dbReference type="GO" id="GO:0005509">
    <property type="term" value="F:calcium ion binding"/>
    <property type="evidence" value="ECO:0007669"/>
    <property type="project" value="InterPro"/>
</dbReference>
<evidence type="ECO:0000256" key="2">
    <source>
        <dbReference type="ARBA" id="ARBA00004613"/>
    </source>
</evidence>
<dbReference type="GO" id="GO:0006508">
    <property type="term" value="P:proteolysis"/>
    <property type="evidence" value="ECO:0007669"/>
    <property type="project" value="InterPro"/>
</dbReference>
<dbReference type="InterPro" id="IPR001343">
    <property type="entry name" value="Hemolysn_Ca-bd"/>
</dbReference>
<protein>
    <submittedName>
        <fullName evidence="8">Serralysin</fullName>
        <ecNumber evidence="8">3.4.24.40</ecNumber>
    </submittedName>
</protein>
<dbReference type="SUPFAM" id="SSF55486">
    <property type="entry name" value="Metalloproteases ('zincins'), catalytic domain"/>
    <property type="match status" value="1"/>
</dbReference>
<keyword evidence="4" id="KW-0964">Secreted</keyword>
<dbReference type="Pfam" id="PF00353">
    <property type="entry name" value="HemolysinCabind"/>
    <property type="match status" value="3"/>
</dbReference>
<dbReference type="InterPro" id="IPR006026">
    <property type="entry name" value="Peptidase_Metallo"/>
</dbReference>
<evidence type="ECO:0000313" key="8">
    <source>
        <dbReference type="EMBL" id="ABZ74004.1"/>
    </source>
</evidence>
<dbReference type="Pfam" id="PF08548">
    <property type="entry name" value="Peptidase_M10_C"/>
    <property type="match status" value="2"/>
</dbReference>
<dbReference type="HOGENOM" id="CLU_380702_0_0_5"/>
<reference evidence="8" key="1">
    <citation type="submission" date="2008-01" db="EMBL/GenBank/DDBJ databases">
        <title>Complete sequence of chromosome of Caulobacter sp. K31.</title>
        <authorList>
            <consortium name="US DOE Joint Genome Institute"/>
            <person name="Copeland A."/>
            <person name="Lucas S."/>
            <person name="Lapidus A."/>
            <person name="Barry K."/>
            <person name="Glavina del Rio T."/>
            <person name="Dalin E."/>
            <person name="Tice H."/>
            <person name="Pitluck S."/>
            <person name="Bruce D."/>
            <person name="Goodwin L."/>
            <person name="Thompson L.S."/>
            <person name="Brettin T."/>
            <person name="Detter J.C."/>
            <person name="Han C."/>
            <person name="Schmutz J."/>
            <person name="Larimer F."/>
            <person name="Land M."/>
            <person name="Hauser L."/>
            <person name="Kyrpides N."/>
            <person name="Kim E."/>
            <person name="Stephens C."/>
            <person name="Richardson P."/>
        </authorList>
    </citation>
    <scope>NUCLEOTIDE SEQUENCE [LARGE SCALE GENOMIC DNA]</scope>
    <source>
        <strain evidence="8">K31</strain>
    </source>
</reference>
<dbReference type="CDD" id="cd04277">
    <property type="entry name" value="ZnMc_serralysin_like"/>
    <property type="match status" value="1"/>
</dbReference>
<dbReference type="KEGG" id="cak:Caul_4884"/>
<dbReference type="InterPro" id="IPR034033">
    <property type="entry name" value="Serralysin-like"/>
</dbReference>
<dbReference type="PANTHER" id="PTHR38340">
    <property type="entry name" value="S-LAYER PROTEIN"/>
    <property type="match status" value="1"/>
</dbReference>
<evidence type="ECO:0000256" key="5">
    <source>
        <dbReference type="ARBA" id="ARBA00022737"/>
    </source>
</evidence>
<dbReference type="PRINTS" id="PR00313">
    <property type="entry name" value="CABNDNGRPT"/>
</dbReference>
<dbReference type="InterPro" id="IPR013858">
    <property type="entry name" value="Peptidase_M10B_C"/>
</dbReference>
<dbReference type="EC" id="3.4.24.40" evidence="8"/>
<evidence type="ECO:0000256" key="3">
    <source>
        <dbReference type="ARBA" id="ARBA00009490"/>
    </source>
</evidence>
<name>B0T558_CAUSK</name>
<feature type="region of interest" description="Disordered" evidence="6">
    <location>
        <begin position="1"/>
        <end position="24"/>
    </location>
</feature>
<proteinExistence type="inferred from homology"/>
<organism evidence="8">
    <name type="scientific">Caulobacter sp. (strain K31)</name>
    <dbReference type="NCBI Taxonomy" id="366602"/>
    <lineage>
        <taxon>Bacteria</taxon>
        <taxon>Pseudomonadati</taxon>
        <taxon>Pseudomonadota</taxon>
        <taxon>Alphaproteobacteria</taxon>
        <taxon>Caulobacterales</taxon>
        <taxon>Caulobacteraceae</taxon>
        <taxon>Caulobacter</taxon>
    </lineage>
</organism>
<comment type="subcellular location">
    <subcellularLocation>
        <location evidence="2">Secreted</location>
    </subcellularLocation>
</comment>
<dbReference type="SMART" id="SM00235">
    <property type="entry name" value="ZnMc"/>
    <property type="match status" value="1"/>
</dbReference>
<dbReference type="SUPFAM" id="SSF51120">
    <property type="entry name" value="beta-Roll"/>
    <property type="match status" value="2"/>
</dbReference>
<keyword evidence="5" id="KW-0677">Repeat</keyword>
<evidence type="ECO:0000256" key="1">
    <source>
        <dbReference type="ARBA" id="ARBA00001913"/>
    </source>
</evidence>
<dbReference type="GO" id="GO:0008237">
    <property type="term" value="F:metallopeptidase activity"/>
    <property type="evidence" value="ECO:0007669"/>
    <property type="project" value="InterPro"/>
</dbReference>
<dbReference type="PANTHER" id="PTHR38340:SF1">
    <property type="entry name" value="S-LAYER PROTEIN"/>
    <property type="match status" value="1"/>
</dbReference>
<dbReference type="STRING" id="366602.Caul_4884"/>
<dbReference type="EMBL" id="CP000927">
    <property type="protein sequence ID" value="ABZ74004.1"/>
    <property type="molecule type" value="Genomic_DNA"/>
</dbReference>
<comment type="cofactor">
    <cofactor evidence="1">
        <name>Ca(2+)</name>
        <dbReference type="ChEBI" id="CHEBI:29108"/>
    </cofactor>
</comment>
<comment type="similarity">
    <text evidence="3">Belongs to the peptidase M10B family.</text>
</comment>
<evidence type="ECO:0000256" key="4">
    <source>
        <dbReference type="ARBA" id="ARBA00022525"/>
    </source>
</evidence>
<dbReference type="eggNOG" id="COG2931">
    <property type="taxonomic scope" value="Bacteria"/>
</dbReference>
<dbReference type="GO" id="GO:0005615">
    <property type="term" value="C:extracellular space"/>
    <property type="evidence" value="ECO:0007669"/>
    <property type="project" value="InterPro"/>
</dbReference>
<accession>B0T558</accession>
<dbReference type="Gene3D" id="2.150.10.10">
    <property type="entry name" value="Serralysin-like metalloprotease, C-terminal"/>
    <property type="match status" value="3"/>
</dbReference>
<feature type="domain" description="Peptidase metallopeptidase" evidence="7">
    <location>
        <begin position="91"/>
        <end position="270"/>
    </location>
</feature>
<keyword evidence="8" id="KW-0378">Hydrolase</keyword>
<evidence type="ECO:0000259" key="7">
    <source>
        <dbReference type="SMART" id="SM00235"/>
    </source>
</evidence>
<dbReference type="InterPro" id="IPR011049">
    <property type="entry name" value="Serralysin-like_metalloprot_C"/>
</dbReference>
<evidence type="ECO:0000256" key="6">
    <source>
        <dbReference type="SAM" id="MobiDB-lite"/>
    </source>
</evidence>
<dbReference type="InterPro" id="IPR024079">
    <property type="entry name" value="MetalloPept_cat_dom_sf"/>
</dbReference>
<dbReference type="InterPro" id="IPR050557">
    <property type="entry name" value="RTX_toxin/Mannuronan_C5-epim"/>
</dbReference>
<dbReference type="OrthoDB" id="733404at2"/>